<proteinExistence type="predicted"/>
<protein>
    <recommendedName>
        <fullName evidence="3">Heterokaryon incompatibility domain-containing protein</fullName>
    </recommendedName>
</protein>
<evidence type="ECO:0000313" key="1">
    <source>
        <dbReference type="EMBL" id="PMD16221.1"/>
    </source>
</evidence>
<organism evidence="1 2">
    <name type="scientific">Hyaloscypha hepaticicola</name>
    <dbReference type="NCBI Taxonomy" id="2082293"/>
    <lineage>
        <taxon>Eukaryota</taxon>
        <taxon>Fungi</taxon>
        <taxon>Dikarya</taxon>
        <taxon>Ascomycota</taxon>
        <taxon>Pezizomycotina</taxon>
        <taxon>Leotiomycetes</taxon>
        <taxon>Helotiales</taxon>
        <taxon>Hyaloscyphaceae</taxon>
        <taxon>Hyaloscypha</taxon>
    </lineage>
</organism>
<sequence>MPYYHLSVSEVYREFALRCLHDDPDLFILSTVEDHSLRRVELPSWAPDLSIPLARSMLAYPSMDVMVPYLESAKGKPTMTWSGTEPDVLILQGHRVDVIQNVLDTGASALVQGIVHLTKAFAQDFPLEYPTGETKTEALWRTLMANIGNTPTYEYPAPEVFAKFFAADSNKEAVISEEGLRGLQIEDNSGGPGSYSGDQASQDSKDFTEAVSRAMGERKFFVTEGKLYGIGPQSVQKGDIVFLIAGGRVSYAIRPHETNGSMEFSFVGECYCHGICHGQALSK</sequence>
<dbReference type="Pfam" id="PF26639">
    <property type="entry name" value="Het-6_barrel"/>
    <property type="match status" value="1"/>
</dbReference>
<dbReference type="PANTHER" id="PTHR24148:SF80">
    <property type="entry name" value="HETEROKARYON INCOMPATIBILITY DOMAIN-CONTAINING PROTEIN"/>
    <property type="match status" value="1"/>
</dbReference>
<evidence type="ECO:0008006" key="3">
    <source>
        <dbReference type="Google" id="ProtNLM"/>
    </source>
</evidence>
<accession>A0A2J6PQE8</accession>
<dbReference type="OrthoDB" id="2157530at2759"/>
<keyword evidence="2" id="KW-1185">Reference proteome</keyword>
<evidence type="ECO:0000313" key="2">
    <source>
        <dbReference type="Proteomes" id="UP000235672"/>
    </source>
</evidence>
<dbReference type="PANTHER" id="PTHR24148">
    <property type="entry name" value="ANKYRIN REPEAT DOMAIN-CONTAINING PROTEIN 39 HOMOLOG-RELATED"/>
    <property type="match status" value="1"/>
</dbReference>
<dbReference type="EMBL" id="KZ613507">
    <property type="protein sequence ID" value="PMD16221.1"/>
    <property type="molecule type" value="Genomic_DNA"/>
</dbReference>
<gene>
    <name evidence="1" type="ORF">NA56DRAFT_731507</name>
</gene>
<dbReference type="Proteomes" id="UP000235672">
    <property type="component" value="Unassembled WGS sequence"/>
</dbReference>
<name>A0A2J6PQE8_9HELO</name>
<dbReference type="AlphaFoldDB" id="A0A2J6PQE8"/>
<reference evidence="1 2" key="1">
    <citation type="submission" date="2016-05" db="EMBL/GenBank/DDBJ databases">
        <title>A degradative enzymes factory behind the ericoid mycorrhizal symbiosis.</title>
        <authorList>
            <consortium name="DOE Joint Genome Institute"/>
            <person name="Martino E."/>
            <person name="Morin E."/>
            <person name="Grelet G."/>
            <person name="Kuo A."/>
            <person name="Kohler A."/>
            <person name="Daghino S."/>
            <person name="Barry K."/>
            <person name="Choi C."/>
            <person name="Cichocki N."/>
            <person name="Clum A."/>
            <person name="Copeland A."/>
            <person name="Hainaut M."/>
            <person name="Haridas S."/>
            <person name="Labutti K."/>
            <person name="Lindquist E."/>
            <person name="Lipzen A."/>
            <person name="Khouja H.-R."/>
            <person name="Murat C."/>
            <person name="Ohm R."/>
            <person name="Olson A."/>
            <person name="Spatafora J."/>
            <person name="Veneault-Fourrey C."/>
            <person name="Henrissat B."/>
            <person name="Grigoriev I."/>
            <person name="Martin F."/>
            <person name="Perotto S."/>
        </authorList>
    </citation>
    <scope>NUCLEOTIDE SEQUENCE [LARGE SCALE GENOMIC DNA]</scope>
    <source>
        <strain evidence="1 2">UAMH 7357</strain>
    </source>
</reference>
<dbReference type="InterPro" id="IPR052895">
    <property type="entry name" value="HetReg/Transcr_Mod"/>
</dbReference>